<dbReference type="AlphaFoldDB" id="A0A4U1JLB7"/>
<gene>
    <name evidence="2" type="ORF">FBT96_18585</name>
</gene>
<evidence type="ECO:0000313" key="2">
    <source>
        <dbReference type="EMBL" id="TKD13856.1"/>
    </source>
</evidence>
<dbReference type="InterPro" id="IPR043128">
    <property type="entry name" value="Rev_trsase/Diguanyl_cyclase"/>
</dbReference>
<dbReference type="CDD" id="cd01949">
    <property type="entry name" value="GGDEF"/>
    <property type="match status" value="1"/>
</dbReference>
<name>A0A4U1JLB7_RHOCA</name>
<dbReference type="FunFam" id="3.30.70.270:FF:000001">
    <property type="entry name" value="Diguanylate cyclase domain protein"/>
    <property type="match status" value="1"/>
</dbReference>
<dbReference type="NCBIfam" id="TIGR00254">
    <property type="entry name" value="GGDEF"/>
    <property type="match status" value="1"/>
</dbReference>
<dbReference type="GO" id="GO:0003824">
    <property type="term" value="F:catalytic activity"/>
    <property type="evidence" value="ECO:0007669"/>
    <property type="project" value="UniProtKB-ARBA"/>
</dbReference>
<reference evidence="2 3" key="1">
    <citation type="submission" date="2019-04" db="EMBL/GenBank/DDBJ databases">
        <title>Draft Whole-Genome sequence of the purple photosynthetic bacterium Rhodobacter capsulatus SP108 with an indigenous class A beta-lactamase.</title>
        <authorList>
            <person name="Robertson S."/>
            <person name="Meyer T.E."/>
            <person name="Kyndt J.A."/>
        </authorList>
    </citation>
    <scope>NUCLEOTIDE SEQUENCE [LARGE SCALE GENOMIC DNA]</scope>
    <source>
        <strain evidence="2 3">SP108</strain>
    </source>
</reference>
<accession>A0A4U1JLB7</accession>
<dbReference type="InterPro" id="IPR029787">
    <property type="entry name" value="Nucleotide_cyclase"/>
</dbReference>
<comment type="caution">
    <text evidence="2">The sequence shown here is derived from an EMBL/GenBank/DDBJ whole genome shotgun (WGS) entry which is preliminary data.</text>
</comment>
<evidence type="ECO:0000259" key="1">
    <source>
        <dbReference type="PROSITE" id="PS50887"/>
    </source>
</evidence>
<proteinExistence type="predicted"/>
<dbReference type="EMBL" id="SWJZ01000107">
    <property type="protein sequence ID" value="TKD13856.1"/>
    <property type="molecule type" value="Genomic_DNA"/>
</dbReference>
<dbReference type="InterPro" id="IPR052163">
    <property type="entry name" value="DGC-Regulatory_Protein"/>
</dbReference>
<evidence type="ECO:0000313" key="3">
    <source>
        <dbReference type="Proteomes" id="UP000310597"/>
    </source>
</evidence>
<dbReference type="Proteomes" id="UP000310597">
    <property type="component" value="Unassembled WGS sequence"/>
</dbReference>
<dbReference type="SUPFAM" id="SSF55073">
    <property type="entry name" value="Nucleotide cyclase"/>
    <property type="match status" value="1"/>
</dbReference>
<dbReference type="PANTHER" id="PTHR46663:SF4">
    <property type="entry name" value="DIGUANYLATE CYCLASE DGCT-RELATED"/>
    <property type="match status" value="1"/>
</dbReference>
<sequence length="355" mass="38450">MTRILPAAAPPLASPLAPEPVLTLNTEMLARLMPMFLWLDARGRIRAMGPTLSRIVGPGAAEGGDFARHFTLRRARGAEQGRDVALTGRRLVMTLVRYPMFNLRGLAVALGPGEQADVLVNLSFGIQLSEAVRYFGLTEADFAASDLAMEFLFLAEAKAAVLGELTALTGRLRLAKAEAETEAQLDPLTGLANRRAFDAALTHAVKSATRGRRNFALLHLDLDFFKQVNDTLGHAAGDAVLVRAAHVLRDEVRRGDLVARLGGDEFIILLRGPVERAMIEGMAERLIGRIEEPIRLDGVDCRISASIGVAIALECRPALAEELMAEADAAMYQSKRAGRGRWTIAPLRFGSRPQA</sequence>
<organism evidence="2 3">
    <name type="scientific">Rhodobacter capsulatus</name>
    <name type="common">Rhodopseudomonas capsulata</name>
    <dbReference type="NCBI Taxonomy" id="1061"/>
    <lineage>
        <taxon>Bacteria</taxon>
        <taxon>Pseudomonadati</taxon>
        <taxon>Pseudomonadota</taxon>
        <taxon>Alphaproteobacteria</taxon>
        <taxon>Rhodobacterales</taxon>
        <taxon>Rhodobacter group</taxon>
        <taxon>Rhodobacter</taxon>
    </lineage>
</organism>
<dbReference type="RefSeq" id="WP_136909313.1">
    <property type="nucleotide sequence ID" value="NZ_SWJZ01000107.1"/>
</dbReference>
<dbReference type="InterPro" id="IPR000160">
    <property type="entry name" value="GGDEF_dom"/>
</dbReference>
<feature type="domain" description="GGDEF" evidence="1">
    <location>
        <begin position="213"/>
        <end position="347"/>
    </location>
</feature>
<dbReference type="PANTHER" id="PTHR46663">
    <property type="entry name" value="DIGUANYLATE CYCLASE DGCT-RELATED"/>
    <property type="match status" value="1"/>
</dbReference>
<dbReference type="PROSITE" id="PS50887">
    <property type="entry name" value="GGDEF"/>
    <property type="match status" value="1"/>
</dbReference>
<dbReference type="Pfam" id="PF00990">
    <property type="entry name" value="GGDEF"/>
    <property type="match status" value="1"/>
</dbReference>
<protein>
    <submittedName>
        <fullName evidence="2">GGDEF domain-containing protein</fullName>
    </submittedName>
</protein>
<dbReference type="SMART" id="SM00267">
    <property type="entry name" value="GGDEF"/>
    <property type="match status" value="1"/>
</dbReference>
<dbReference type="Gene3D" id="3.30.70.270">
    <property type="match status" value="1"/>
</dbReference>
<dbReference type="OrthoDB" id="9812260at2"/>